<proteinExistence type="predicted"/>
<feature type="region of interest" description="Disordered" evidence="1">
    <location>
        <begin position="13"/>
        <end position="43"/>
    </location>
</feature>
<name>A0AA88SZA2_CHASR</name>
<evidence type="ECO:0000313" key="2">
    <source>
        <dbReference type="EMBL" id="KAK2851862.1"/>
    </source>
</evidence>
<organism evidence="2 3">
    <name type="scientific">Channa striata</name>
    <name type="common">Snakehead murrel</name>
    <name type="synonym">Ophicephalus striatus</name>
    <dbReference type="NCBI Taxonomy" id="64152"/>
    <lineage>
        <taxon>Eukaryota</taxon>
        <taxon>Metazoa</taxon>
        <taxon>Chordata</taxon>
        <taxon>Craniata</taxon>
        <taxon>Vertebrata</taxon>
        <taxon>Euteleostomi</taxon>
        <taxon>Actinopterygii</taxon>
        <taxon>Neopterygii</taxon>
        <taxon>Teleostei</taxon>
        <taxon>Neoteleostei</taxon>
        <taxon>Acanthomorphata</taxon>
        <taxon>Anabantaria</taxon>
        <taxon>Anabantiformes</taxon>
        <taxon>Channoidei</taxon>
        <taxon>Channidae</taxon>
        <taxon>Channa</taxon>
    </lineage>
</organism>
<accession>A0AA88SZA2</accession>
<dbReference type="Proteomes" id="UP001187415">
    <property type="component" value="Unassembled WGS sequence"/>
</dbReference>
<dbReference type="AlphaFoldDB" id="A0AA88SZA2"/>
<evidence type="ECO:0000313" key="3">
    <source>
        <dbReference type="Proteomes" id="UP001187415"/>
    </source>
</evidence>
<reference evidence="2" key="1">
    <citation type="submission" date="2023-07" db="EMBL/GenBank/DDBJ databases">
        <title>Chromosome-level Genome Assembly of Striped Snakehead (Channa striata).</title>
        <authorList>
            <person name="Liu H."/>
        </authorList>
    </citation>
    <scope>NUCLEOTIDE SEQUENCE</scope>
    <source>
        <strain evidence="2">Gz</strain>
        <tissue evidence="2">Muscle</tissue>
    </source>
</reference>
<evidence type="ECO:0000256" key="1">
    <source>
        <dbReference type="SAM" id="MobiDB-lite"/>
    </source>
</evidence>
<feature type="compositionally biased region" description="Polar residues" evidence="1">
    <location>
        <begin position="30"/>
        <end position="43"/>
    </location>
</feature>
<comment type="caution">
    <text evidence="2">The sequence shown here is derived from an EMBL/GenBank/DDBJ whole genome shotgun (WGS) entry which is preliminary data.</text>
</comment>
<feature type="compositionally biased region" description="Low complexity" evidence="1">
    <location>
        <begin position="14"/>
        <end position="25"/>
    </location>
</feature>
<gene>
    <name evidence="2" type="ORF">Q5P01_008138</name>
</gene>
<sequence>MRGQLRQCRIEVESAGSDAGASRSRFTAPSRFTPSKYDNPTKCAQRNIPLKTRGHAWDFEQGGREKKKRGWKCVFAQIFGHQVSGVN</sequence>
<protein>
    <submittedName>
        <fullName evidence="2">Uncharacterized protein</fullName>
    </submittedName>
</protein>
<dbReference type="EMBL" id="JAUPFM010000005">
    <property type="protein sequence ID" value="KAK2851862.1"/>
    <property type="molecule type" value="Genomic_DNA"/>
</dbReference>
<keyword evidence="3" id="KW-1185">Reference proteome</keyword>